<dbReference type="PANTHER" id="PTHR43215">
    <property type="entry name" value="RADIAL SPOKE HEAD 1 HOMOLOG"/>
    <property type="match status" value="1"/>
</dbReference>
<gene>
    <name evidence="2" type="ORF">IMG5_099210</name>
</gene>
<dbReference type="OrthoDB" id="296831at2759"/>
<evidence type="ECO:0000313" key="2">
    <source>
        <dbReference type="EMBL" id="EGR31959.1"/>
    </source>
</evidence>
<reference evidence="2 3" key="1">
    <citation type="submission" date="2011-07" db="EMBL/GenBank/DDBJ databases">
        <authorList>
            <person name="Coyne R."/>
            <person name="Brami D."/>
            <person name="Johnson J."/>
            <person name="Hostetler J."/>
            <person name="Hannick L."/>
            <person name="Clark T."/>
            <person name="Cassidy-Hanley D."/>
            <person name="Inman J."/>
        </authorList>
    </citation>
    <scope>NUCLEOTIDE SEQUENCE [LARGE SCALE GENOMIC DNA]</scope>
    <source>
        <strain evidence="2 3">G5</strain>
    </source>
</reference>
<sequence>MINLKKVSQDNLPILKSYIGFPIKQPPLDILNPKVKQLLSTICELNYKHKQYENSFANYYDWHKLKNNTFYKGQWKNGMKNGRGIIIWKEGSLYEGYWKNNKIAGYGRFINFKGDVYEGQFLDQDTTQAFSFGVLSQYQSNSLASVSILNSVNSEQQEINLQNESSDQFEFHGKGIYKWADGSTYDGMWKNDQMQGFGTFIWPDGKKYMGQFQKNKKQGKGEIHWPDRSFCTGQFLNGKQDGEGEYTNVKGKAQIGLWKNGQLIKWIQKKTQNNNEITKQVIDQFI</sequence>
<organism evidence="2 3">
    <name type="scientific">Ichthyophthirius multifiliis</name>
    <name type="common">White spot disease agent</name>
    <name type="synonym">Ich</name>
    <dbReference type="NCBI Taxonomy" id="5932"/>
    <lineage>
        <taxon>Eukaryota</taxon>
        <taxon>Sar</taxon>
        <taxon>Alveolata</taxon>
        <taxon>Ciliophora</taxon>
        <taxon>Intramacronucleata</taxon>
        <taxon>Oligohymenophorea</taxon>
        <taxon>Hymenostomatida</taxon>
        <taxon>Ophryoglenina</taxon>
        <taxon>Ichthyophthirius</taxon>
    </lineage>
</organism>
<dbReference type="GO" id="GO:0005829">
    <property type="term" value="C:cytosol"/>
    <property type="evidence" value="ECO:0007669"/>
    <property type="project" value="TreeGrafter"/>
</dbReference>
<proteinExistence type="predicted"/>
<dbReference type="InterPro" id="IPR003409">
    <property type="entry name" value="MORN"/>
</dbReference>
<dbReference type="GO" id="GO:0032259">
    <property type="term" value="P:methylation"/>
    <property type="evidence" value="ECO:0007669"/>
    <property type="project" value="UniProtKB-KW"/>
</dbReference>
<keyword evidence="3" id="KW-1185">Reference proteome</keyword>
<protein>
    <submittedName>
        <fullName evidence="2">MORN repeat protein</fullName>
        <ecNumber evidence="2">2.1.1.43</ecNumber>
    </submittedName>
</protein>
<dbReference type="eggNOG" id="KOG0229">
    <property type="taxonomic scope" value="Eukaryota"/>
</dbReference>
<keyword evidence="1" id="KW-0677">Repeat</keyword>
<dbReference type="GeneID" id="14908111"/>
<keyword evidence="2" id="KW-0489">Methyltransferase</keyword>
<evidence type="ECO:0000313" key="3">
    <source>
        <dbReference type="Proteomes" id="UP000008983"/>
    </source>
</evidence>
<dbReference type="PANTHER" id="PTHR43215:SF14">
    <property type="entry name" value="RADIAL SPOKE HEAD 1 HOMOLOG"/>
    <property type="match status" value="1"/>
</dbReference>
<dbReference type="SMART" id="SM00698">
    <property type="entry name" value="MORN"/>
    <property type="match status" value="5"/>
</dbReference>
<evidence type="ECO:0000256" key="1">
    <source>
        <dbReference type="ARBA" id="ARBA00022737"/>
    </source>
</evidence>
<dbReference type="InParanoid" id="G0QS46"/>
<name>G0QS46_ICHMU</name>
<dbReference type="Proteomes" id="UP000008983">
    <property type="component" value="Unassembled WGS sequence"/>
</dbReference>
<dbReference type="STRING" id="857967.G0QS46"/>
<dbReference type="SUPFAM" id="SSF82185">
    <property type="entry name" value="Histone H3 K4-specific methyltransferase SET7/9 N-terminal domain"/>
    <property type="match status" value="2"/>
</dbReference>
<dbReference type="AlphaFoldDB" id="G0QS46"/>
<dbReference type="RefSeq" id="XP_004035445.1">
    <property type="nucleotide sequence ID" value="XM_004035397.1"/>
</dbReference>
<accession>G0QS46</accession>
<dbReference type="Gene3D" id="2.20.110.10">
    <property type="entry name" value="Histone H3 K4-specific methyltransferase SET7/9 N-terminal domain"/>
    <property type="match status" value="3"/>
</dbReference>
<dbReference type="EMBL" id="GL983805">
    <property type="protein sequence ID" value="EGR31959.1"/>
    <property type="molecule type" value="Genomic_DNA"/>
</dbReference>
<dbReference type="Pfam" id="PF02493">
    <property type="entry name" value="MORN"/>
    <property type="match status" value="6"/>
</dbReference>
<dbReference type="OMA" id="ERHDDEY"/>
<keyword evidence="2" id="KW-0808">Transferase</keyword>
<dbReference type="GO" id="GO:0008168">
    <property type="term" value="F:methyltransferase activity"/>
    <property type="evidence" value="ECO:0007669"/>
    <property type="project" value="UniProtKB-KW"/>
</dbReference>
<dbReference type="EC" id="2.1.1.43" evidence="2"/>